<keyword evidence="2" id="KW-0813">Transport</keyword>
<evidence type="ECO:0000256" key="2">
    <source>
        <dbReference type="ARBA" id="ARBA00022448"/>
    </source>
</evidence>
<evidence type="ECO:0000313" key="6">
    <source>
        <dbReference type="Proteomes" id="UP000308705"/>
    </source>
</evidence>
<name>A0A4U3M8W6_9ACTN</name>
<dbReference type="GO" id="GO:0042956">
    <property type="term" value="P:maltodextrin transmembrane transport"/>
    <property type="evidence" value="ECO:0007669"/>
    <property type="project" value="TreeGrafter"/>
</dbReference>
<dbReference type="CDD" id="cd14748">
    <property type="entry name" value="PBP2_UgpB"/>
    <property type="match status" value="1"/>
</dbReference>
<keyword evidence="6" id="KW-1185">Reference proteome</keyword>
<sequence>MTAPRAAEVQGPQQHAAIPLPDIPDRLALRPCHGPVLPFSADMLVQCVNETATRQVPPHRVAGAALPKRFRRGTDLFLRLTLSSVQPPEKEMEMIRRVTGAAAAAVLLTGLAACGGGSEEGGAGSATELTYWMFQDRTPQAGEVVEKIRTDFEKANPGVKVNIVKIPKDDYNTKLGSALAGNTVPDVGILDQPLVSRFALEGTIKEVPAGTLNEADFWEGALNTNKVGGKLYGFPIDHTAVALFYNKALVPTPPKTWDELKSISAAIHQKDPKVAGIVVPKGDGYGAWMWPGVVGGAGGQMVDEANKKILFDQPPAVEALQLWVDLLPSSPREITDSDQAFANGLAGMMISGPWDVATIKDQFPDLDFNVAPLPYKTTPAGNIGGENAVVFTKGKNEALAWKWLQHLTNATNNTVLAQALGGFPVNKEAAERDAATFGEQQQAFLEQLKVAQARPAIPQWIQINDEIIAPALESALSGKMTAQESLTDAANKTRALLGWNS</sequence>
<dbReference type="PANTHER" id="PTHR30061:SF50">
    <property type="entry name" value="MALTOSE_MALTODEXTRIN-BINDING PERIPLASMIC PROTEIN"/>
    <property type="match status" value="1"/>
</dbReference>
<dbReference type="InterPro" id="IPR006059">
    <property type="entry name" value="SBP"/>
</dbReference>
<dbReference type="EMBL" id="SZQA01000039">
    <property type="protein sequence ID" value="TKK83976.1"/>
    <property type="molecule type" value="Genomic_DNA"/>
</dbReference>
<dbReference type="Pfam" id="PF13416">
    <property type="entry name" value="SBP_bac_8"/>
    <property type="match status" value="1"/>
</dbReference>
<protein>
    <submittedName>
        <fullName evidence="5">ABC transporter substrate-binding protein</fullName>
    </submittedName>
</protein>
<dbReference type="Proteomes" id="UP000308705">
    <property type="component" value="Unassembled WGS sequence"/>
</dbReference>
<keyword evidence="4" id="KW-0732">Signal</keyword>
<dbReference type="GO" id="GO:0055052">
    <property type="term" value="C:ATP-binding cassette (ABC) transporter complex, substrate-binding subunit-containing"/>
    <property type="evidence" value="ECO:0007669"/>
    <property type="project" value="TreeGrafter"/>
</dbReference>
<organism evidence="5 6">
    <name type="scientific">Herbidospora galbida</name>
    <dbReference type="NCBI Taxonomy" id="2575442"/>
    <lineage>
        <taxon>Bacteria</taxon>
        <taxon>Bacillati</taxon>
        <taxon>Actinomycetota</taxon>
        <taxon>Actinomycetes</taxon>
        <taxon>Streptosporangiales</taxon>
        <taxon>Streptosporangiaceae</taxon>
        <taxon>Herbidospora</taxon>
    </lineage>
</organism>
<keyword evidence="3" id="KW-0762">Sugar transport</keyword>
<accession>A0A4U3M8W6</accession>
<dbReference type="PANTHER" id="PTHR30061">
    <property type="entry name" value="MALTOSE-BINDING PERIPLASMIC PROTEIN"/>
    <property type="match status" value="1"/>
</dbReference>
<dbReference type="Gene3D" id="3.40.190.10">
    <property type="entry name" value="Periplasmic binding protein-like II"/>
    <property type="match status" value="1"/>
</dbReference>
<dbReference type="GO" id="GO:0015768">
    <property type="term" value="P:maltose transport"/>
    <property type="evidence" value="ECO:0007669"/>
    <property type="project" value="TreeGrafter"/>
</dbReference>
<proteinExistence type="inferred from homology"/>
<comment type="similarity">
    <text evidence="1">Belongs to the bacterial solute-binding protein 1 family.</text>
</comment>
<dbReference type="SUPFAM" id="SSF53850">
    <property type="entry name" value="Periplasmic binding protein-like II"/>
    <property type="match status" value="1"/>
</dbReference>
<evidence type="ECO:0000313" key="5">
    <source>
        <dbReference type="EMBL" id="TKK83976.1"/>
    </source>
</evidence>
<gene>
    <name evidence="5" type="ORF">FDA94_31940</name>
</gene>
<dbReference type="GO" id="GO:1901982">
    <property type="term" value="F:maltose binding"/>
    <property type="evidence" value="ECO:0007669"/>
    <property type="project" value="TreeGrafter"/>
</dbReference>
<dbReference type="PRINTS" id="PR00181">
    <property type="entry name" value="MALTOSEBP"/>
</dbReference>
<dbReference type="InterPro" id="IPR006060">
    <property type="entry name" value="Maltose/Cyclodextrin-bd"/>
</dbReference>
<dbReference type="AlphaFoldDB" id="A0A4U3M8W6"/>
<comment type="caution">
    <text evidence="5">The sequence shown here is derived from an EMBL/GenBank/DDBJ whole genome shotgun (WGS) entry which is preliminary data.</text>
</comment>
<evidence type="ECO:0000256" key="3">
    <source>
        <dbReference type="ARBA" id="ARBA00022597"/>
    </source>
</evidence>
<evidence type="ECO:0000256" key="4">
    <source>
        <dbReference type="ARBA" id="ARBA00022729"/>
    </source>
</evidence>
<evidence type="ECO:0000256" key="1">
    <source>
        <dbReference type="ARBA" id="ARBA00008520"/>
    </source>
</evidence>
<reference evidence="5 6" key="1">
    <citation type="submission" date="2019-04" db="EMBL/GenBank/DDBJ databases">
        <title>Herbidospora sp. NEAU-GS14.nov., a novel actinomycete isolated from soil.</title>
        <authorList>
            <person name="Han L."/>
        </authorList>
    </citation>
    <scope>NUCLEOTIDE SEQUENCE [LARGE SCALE GENOMIC DNA]</scope>
    <source>
        <strain evidence="5 6">NEAU-GS14</strain>
    </source>
</reference>
<dbReference type="GO" id="GO:0015144">
    <property type="term" value="F:carbohydrate transmembrane transporter activity"/>
    <property type="evidence" value="ECO:0007669"/>
    <property type="project" value="InterPro"/>
</dbReference>
<dbReference type="OrthoDB" id="9795467at2"/>